<comment type="caution">
    <text evidence="1">The sequence shown here is derived from an EMBL/GenBank/DDBJ whole genome shotgun (WGS) entry which is preliminary data.</text>
</comment>
<protein>
    <recommendedName>
        <fullName evidence="3">DDE Tnp4 domain-containing protein</fullName>
    </recommendedName>
</protein>
<evidence type="ECO:0000313" key="1">
    <source>
        <dbReference type="EMBL" id="KAJ8931533.1"/>
    </source>
</evidence>
<evidence type="ECO:0000313" key="2">
    <source>
        <dbReference type="Proteomes" id="UP001162156"/>
    </source>
</evidence>
<accession>A0AAV8WYN1</accession>
<evidence type="ECO:0008006" key="3">
    <source>
        <dbReference type="Google" id="ProtNLM"/>
    </source>
</evidence>
<dbReference type="AlphaFoldDB" id="A0AAV8WYN1"/>
<proteinExistence type="predicted"/>
<name>A0AAV8WYN1_9CUCU</name>
<dbReference type="EMBL" id="JANEYF010004305">
    <property type="protein sequence ID" value="KAJ8931533.1"/>
    <property type="molecule type" value="Genomic_DNA"/>
</dbReference>
<gene>
    <name evidence="1" type="ORF">NQ314_015540</name>
</gene>
<keyword evidence="2" id="KW-1185">Reference proteome</keyword>
<organism evidence="1 2">
    <name type="scientific">Rhamnusium bicolor</name>
    <dbReference type="NCBI Taxonomy" id="1586634"/>
    <lineage>
        <taxon>Eukaryota</taxon>
        <taxon>Metazoa</taxon>
        <taxon>Ecdysozoa</taxon>
        <taxon>Arthropoda</taxon>
        <taxon>Hexapoda</taxon>
        <taxon>Insecta</taxon>
        <taxon>Pterygota</taxon>
        <taxon>Neoptera</taxon>
        <taxon>Endopterygota</taxon>
        <taxon>Coleoptera</taxon>
        <taxon>Polyphaga</taxon>
        <taxon>Cucujiformia</taxon>
        <taxon>Chrysomeloidea</taxon>
        <taxon>Cerambycidae</taxon>
        <taxon>Lepturinae</taxon>
        <taxon>Rhagiini</taxon>
        <taxon>Rhamnusium</taxon>
    </lineage>
</organism>
<dbReference type="Proteomes" id="UP001162156">
    <property type="component" value="Unassembled WGS sequence"/>
</dbReference>
<sequence length="86" mass="9743">MITEKFNSKQEISNVTGAVDDCHVKIKRPEKHDEEPGSLHDARLLRKAAVFTKVEDAKFFKDKFLLGDSAYPSLRSLVSYSKIMVS</sequence>
<reference evidence="1" key="1">
    <citation type="journal article" date="2023" name="Insect Mol. Biol.">
        <title>Genome sequencing provides insights into the evolution of gene families encoding plant cell wall-degrading enzymes in longhorned beetles.</title>
        <authorList>
            <person name="Shin N.R."/>
            <person name="Okamura Y."/>
            <person name="Kirsch R."/>
            <person name="Pauchet Y."/>
        </authorList>
    </citation>
    <scope>NUCLEOTIDE SEQUENCE</scope>
    <source>
        <strain evidence="1">RBIC_L_NR</strain>
    </source>
</reference>